<dbReference type="EMBL" id="CP015057">
    <property type="protein sequence ID" value="QGN16247.1"/>
    <property type="molecule type" value="Genomic_DNA"/>
</dbReference>
<keyword evidence="4" id="KW-0809">Transit peptide</keyword>
<dbReference type="InterPro" id="IPR016087">
    <property type="entry name" value="Chalcone_isomerase"/>
</dbReference>
<feature type="domain" description="Chalcone isomerase" evidence="6">
    <location>
        <begin position="109"/>
        <end position="309"/>
    </location>
</feature>
<dbReference type="PANTHER" id="PTHR47284:SF3">
    <property type="entry name" value="FATTY-ACID-BINDING PROTEIN 2"/>
    <property type="match status" value="1"/>
</dbReference>
<evidence type="ECO:0000256" key="4">
    <source>
        <dbReference type="ARBA" id="ARBA00022946"/>
    </source>
</evidence>
<name>A0ABX6EW23_KLUMA</name>
<dbReference type="Pfam" id="PF16035">
    <property type="entry name" value="Chalcone_2"/>
    <property type="match status" value="1"/>
</dbReference>
<dbReference type="Gene3D" id="3.50.70.10">
    <property type="match status" value="1"/>
</dbReference>
<keyword evidence="5" id="KW-0496">Mitochondrion</keyword>
<evidence type="ECO:0000259" key="6">
    <source>
        <dbReference type="Pfam" id="PF16035"/>
    </source>
</evidence>
<dbReference type="InterPro" id="IPR036298">
    <property type="entry name" value="Chalcone_isomerase_sf"/>
</dbReference>
<dbReference type="Proteomes" id="UP000422736">
    <property type="component" value="Chromosome 4"/>
</dbReference>
<proteinExistence type="inferred from homology"/>
<evidence type="ECO:0000313" key="7">
    <source>
        <dbReference type="EMBL" id="QGN16247.1"/>
    </source>
</evidence>
<accession>A0ABX6EW23</accession>
<dbReference type="SUPFAM" id="SSF54626">
    <property type="entry name" value="Chalcone isomerase"/>
    <property type="match status" value="1"/>
</dbReference>
<sequence>MIRLSQHLLNTGKRGFVYSVGRSSFRSFGSFNKPRVAVSTIAKKHKKPNGFPGLLALFFGIGTIAVSGISSNLHNDQNVKENPWKSVTVDKGLDPFPTELKAPDYPLSTEYIMLGYGTRAVTFLSFKVYGLGIYAAVKDLDLIPKVLDSKFLSTAFIDFDPSKSHKENLKVALEDPKTSRILINNLLDSGIRLVAKITPIRNTDFNHLKDGLVKSILGHPDSRKDEETLNIGLQQLREAFVRKGSVPKNSDLLIELQGNGDLQLYYFNKKTNGSEVLGKVSEPLIGKLLFSQYLSGPKPLSPNTRDSVVSKLVTMA</sequence>
<evidence type="ECO:0000256" key="3">
    <source>
        <dbReference type="ARBA" id="ARBA00018755"/>
    </source>
</evidence>
<reference evidence="7 8" key="1">
    <citation type="submission" date="2016-03" db="EMBL/GenBank/DDBJ databases">
        <title>How can Kluyveromyces marxianus grow so fast - potential evolutionary course in Saccharomyces Complex revealed by comparative genomics.</title>
        <authorList>
            <person name="Mo W."/>
            <person name="Lu W."/>
            <person name="Yang X."/>
            <person name="Qi J."/>
            <person name="Lv H."/>
        </authorList>
    </citation>
    <scope>NUCLEOTIDE SEQUENCE [LARGE SCALE GENOMIC DNA]</scope>
    <source>
        <strain evidence="7 8">FIM1</strain>
    </source>
</reference>
<evidence type="ECO:0000256" key="1">
    <source>
        <dbReference type="ARBA" id="ARBA00004173"/>
    </source>
</evidence>
<evidence type="ECO:0000256" key="2">
    <source>
        <dbReference type="ARBA" id="ARBA00009111"/>
    </source>
</evidence>
<comment type="similarity">
    <text evidence="2">Belongs to the AIM18/AIM46 family.</text>
</comment>
<evidence type="ECO:0000313" key="8">
    <source>
        <dbReference type="Proteomes" id="UP000422736"/>
    </source>
</evidence>
<protein>
    <recommendedName>
        <fullName evidence="3">Altered inheritance of mitochondria protein 18, mitochondrial</fullName>
    </recommendedName>
</protein>
<dbReference type="PANTHER" id="PTHR47284">
    <property type="entry name" value="FATTY-ACID-BINDING PROTEIN 2"/>
    <property type="match status" value="1"/>
</dbReference>
<comment type="subcellular location">
    <subcellularLocation>
        <location evidence="1">Mitochondrion</location>
    </subcellularLocation>
</comment>
<evidence type="ECO:0000256" key="5">
    <source>
        <dbReference type="ARBA" id="ARBA00023128"/>
    </source>
</evidence>
<organism evidence="7 8">
    <name type="scientific">Kluyveromyces marxianus</name>
    <name type="common">Yeast</name>
    <name type="synonym">Candida kefyr</name>
    <dbReference type="NCBI Taxonomy" id="4911"/>
    <lineage>
        <taxon>Eukaryota</taxon>
        <taxon>Fungi</taxon>
        <taxon>Dikarya</taxon>
        <taxon>Ascomycota</taxon>
        <taxon>Saccharomycotina</taxon>
        <taxon>Saccharomycetes</taxon>
        <taxon>Saccharomycetales</taxon>
        <taxon>Saccharomycetaceae</taxon>
        <taxon>Kluyveromyces</taxon>
    </lineage>
</organism>
<gene>
    <name evidence="7" type="primary">AIM18</name>
    <name evidence="7" type="ORF">FIM1_2952</name>
</gene>
<dbReference type="InterPro" id="IPR016088">
    <property type="entry name" value="Chalcone_isomerase_3-sand"/>
</dbReference>
<keyword evidence="8" id="KW-1185">Reference proteome</keyword>